<organism evidence="1 3">
    <name type="scientific">Archangium gephyra</name>
    <dbReference type="NCBI Taxonomy" id="48"/>
    <lineage>
        <taxon>Bacteria</taxon>
        <taxon>Pseudomonadati</taxon>
        <taxon>Myxococcota</taxon>
        <taxon>Myxococcia</taxon>
        <taxon>Myxococcales</taxon>
        <taxon>Cystobacterineae</taxon>
        <taxon>Archangiaceae</taxon>
        <taxon>Archangium</taxon>
    </lineage>
</organism>
<dbReference type="Pfam" id="PF05787">
    <property type="entry name" value="PhoX"/>
    <property type="match status" value="1"/>
</dbReference>
<evidence type="ECO:0000313" key="4">
    <source>
        <dbReference type="Proteomes" id="UP000256345"/>
    </source>
</evidence>
<dbReference type="InterPro" id="IPR006311">
    <property type="entry name" value="TAT_signal"/>
</dbReference>
<gene>
    <name evidence="1" type="ORF">AA314_02100</name>
    <name evidence="2" type="ORF">ATI61_104119</name>
</gene>
<dbReference type="EMBL" id="CP011509">
    <property type="protein sequence ID" value="AKJ00474.1"/>
    <property type="molecule type" value="Genomic_DNA"/>
</dbReference>
<dbReference type="PANTHER" id="PTHR35399:SF4">
    <property type="entry name" value="MEMBRANE PROTEIN"/>
    <property type="match status" value="1"/>
</dbReference>
<dbReference type="PROSITE" id="PS51318">
    <property type="entry name" value="TAT"/>
    <property type="match status" value="1"/>
</dbReference>
<evidence type="ECO:0000313" key="2">
    <source>
        <dbReference type="EMBL" id="REG32829.1"/>
    </source>
</evidence>
<dbReference type="RefSeq" id="WP_047855297.1">
    <property type="nucleotide sequence ID" value="NZ_CP011509.1"/>
</dbReference>
<dbReference type="EMBL" id="QUMU01000004">
    <property type="protein sequence ID" value="REG32829.1"/>
    <property type="molecule type" value="Genomic_DNA"/>
</dbReference>
<reference evidence="2 4" key="2">
    <citation type="submission" date="2018-08" db="EMBL/GenBank/DDBJ databases">
        <title>Genomic Encyclopedia of Archaeal and Bacterial Type Strains, Phase II (KMG-II): from individual species to whole genera.</title>
        <authorList>
            <person name="Goeker M."/>
        </authorList>
    </citation>
    <scope>NUCLEOTIDE SEQUENCE [LARGE SCALE GENOMIC DNA]</scope>
    <source>
        <strain evidence="2 4">DSM 2261</strain>
    </source>
</reference>
<name>A0AAC8Q4K5_9BACT</name>
<dbReference type="PANTHER" id="PTHR35399">
    <property type="entry name" value="SLR8030 PROTEIN"/>
    <property type="match status" value="1"/>
</dbReference>
<dbReference type="InterPro" id="IPR008557">
    <property type="entry name" value="PhoX"/>
</dbReference>
<accession>A0AAC8Q4K5</accession>
<protein>
    <recommendedName>
        <fullName evidence="5">Phosphatase</fullName>
    </recommendedName>
</protein>
<dbReference type="Proteomes" id="UP000256345">
    <property type="component" value="Unassembled WGS sequence"/>
</dbReference>
<dbReference type="AlphaFoldDB" id="A0AAC8Q4K5"/>
<reference evidence="1 3" key="1">
    <citation type="submission" date="2015-05" db="EMBL/GenBank/DDBJ databases">
        <title>Genome assembly of Archangium gephyra DSM 2261.</title>
        <authorList>
            <person name="Sharma G."/>
            <person name="Subramanian S."/>
        </authorList>
    </citation>
    <scope>NUCLEOTIDE SEQUENCE [LARGE SCALE GENOMIC DNA]</scope>
    <source>
        <strain evidence="1 3">DSM 2261</strain>
    </source>
</reference>
<evidence type="ECO:0008006" key="5">
    <source>
        <dbReference type="Google" id="ProtNLM"/>
    </source>
</evidence>
<evidence type="ECO:0000313" key="1">
    <source>
        <dbReference type="EMBL" id="AKJ00474.1"/>
    </source>
</evidence>
<keyword evidence="4" id="KW-1185">Reference proteome</keyword>
<evidence type="ECO:0000313" key="3">
    <source>
        <dbReference type="Proteomes" id="UP000035579"/>
    </source>
</evidence>
<dbReference type="Proteomes" id="UP000035579">
    <property type="component" value="Chromosome"/>
</dbReference>
<dbReference type="KEGG" id="age:AA314_02100"/>
<proteinExistence type="predicted"/>
<sequence length="437" mass="47035">MSHPRGLHRRSFLRASTALALPFVLGRCVLPENRGGLLPDPDGVLELPEGFRYRILERRGERMSDGYRVPGQPDGMGCFAGPEGSHTLVLMRNHELEAGQEGLGPYFAGQPVPPQAYRPQDGHPGGVTRVVVDASTLTRVSSNLVLTGSARNCAGGASPWGWLTCEETVKDGHGYVFLCDPAASEVRDAVPVPALGKMNHEAAVVDPTSFVTYLTEDRGDGCLYRFVPESPGERLGPESRGRLQALRVEAEPSRDMNARVQPGDTFQVDWVDLPRPGAQDDSLRAQGAGRGAALFRRGEGIFFHEGALYFCATTGGPESGGQLWRYTASGLQGGTLQLLAQAEDRSLLDMPDNLCVAPWGDVVMAEDGDDPRRPDEHLRILTPSGQVKNLARNALSQGEFAGVCFSPDGRALFANLQSDGLTVVITGPFQRYTGTGL</sequence>
<dbReference type="SUPFAM" id="SSF63829">
    <property type="entry name" value="Calcium-dependent phosphotriesterase"/>
    <property type="match status" value="1"/>
</dbReference>